<comment type="caution">
    <text evidence="1">The sequence shown here is derived from an EMBL/GenBank/DDBJ whole genome shotgun (WGS) entry which is preliminary data.</text>
</comment>
<gene>
    <name evidence="1" type="ORF">MRB53_030054</name>
</gene>
<evidence type="ECO:0000313" key="2">
    <source>
        <dbReference type="Proteomes" id="UP001234297"/>
    </source>
</evidence>
<name>A0ACC2KK58_PERAE</name>
<evidence type="ECO:0000313" key="1">
    <source>
        <dbReference type="EMBL" id="KAJ8621525.1"/>
    </source>
</evidence>
<keyword evidence="2" id="KW-1185">Reference proteome</keyword>
<organism evidence="1 2">
    <name type="scientific">Persea americana</name>
    <name type="common">Avocado</name>
    <dbReference type="NCBI Taxonomy" id="3435"/>
    <lineage>
        <taxon>Eukaryota</taxon>
        <taxon>Viridiplantae</taxon>
        <taxon>Streptophyta</taxon>
        <taxon>Embryophyta</taxon>
        <taxon>Tracheophyta</taxon>
        <taxon>Spermatophyta</taxon>
        <taxon>Magnoliopsida</taxon>
        <taxon>Magnoliidae</taxon>
        <taxon>Laurales</taxon>
        <taxon>Lauraceae</taxon>
        <taxon>Persea</taxon>
    </lineage>
</organism>
<sequence>MVVVANTGSIDGSGPGGIEAGSAHGLTNQVEDEDKKEDEKGSDEEMRRAEEMREVKMPMVQAHDTHTNVIMASAISEVPPPSNPTVFIGRHVYHSSGGAFFFPPLSHTHTVQRRNFFLSKWC</sequence>
<protein>
    <submittedName>
        <fullName evidence="1">Uncharacterized protein</fullName>
    </submittedName>
</protein>
<accession>A0ACC2KK58</accession>
<reference evidence="1 2" key="1">
    <citation type="journal article" date="2022" name="Hortic Res">
        <title>A haplotype resolved chromosomal level avocado genome allows analysis of novel avocado genes.</title>
        <authorList>
            <person name="Nath O."/>
            <person name="Fletcher S.J."/>
            <person name="Hayward A."/>
            <person name="Shaw L.M."/>
            <person name="Masouleh A.K."/>
            <person name="Furtado A."/>
            <person name="Henry R.J."/>
            <person name="Mitter N."/>
        </authorList>
    </citation>
    <scope>NUCLEOTIDE SEQUENCE [LARGE SCALE GENOMIC DNA]</scope>
    <source>
        <strain evidence="2">cv. Hass</strain>
    </source>
</reference>
<dbReference type="EMBL" id="CM056817">
    <property type="protein sequence ID" value="KAJ8621525.1"/>
    <property type="molecule type" value="Genomic_DNA"/>
</dbReference>
<proteinExistence type="predicted"/>
<dbReference type="Proteomes" id="UP001234297">
    <property type="component" value="Chromosome 9"/>
</dbReference>